<evidence type="ECO:0008006" key="3">
    <source>
        <dbReference type="Google" id="ProtNLM"/>
    </source>
</evidence>
<gene>
    <name evidence="1" type="ORF">TBCH5v1_2303</name>
</gene>
<protein>
    <recommendedName>
        <fullName evidence="3">KaiC-like domain-containing protein</fullName>
    </recommendedName>
</protein>
<evidence type="ECO:0000313" key="1">
    <source>
        <dbReference type="EMBL" id="ALM76199.1"/>
    </source>
</evidence>
<dbReference type="PATRIC" id="fig|55802.8.peg.2282"/>
<dbReference type="Proteomes" id="UP000066042">
    <property type="component" value="Chromosome"/>
</dbReference>
<dbReference type="InterPro" id="IPR005489">
    <property type="entry name" value="DUF257"/>
</dbReference>
<reference evidence="1 2" key="1">
    <citation type="journal article" date="2016" name="Genome Announc.">
        <title>Complete genome sequence of the hyperthermophilic and piezophilic archaeon Thermococcus barophilus Ch5, capable of growth at the expense of hydrogenogenesis from carbon monoxide and formate.</title>
        <authorList>
            <person name="Oger P."/>
            <person name="Sokolova T.G."/>
            <person name="Kozhevnikova D.A."/>
            <person name="Taranov E.A."/>
            <person name="Vannier P."/>
            <person name="Lee H.S."/>
            <person name="Kwon K.K."/>
            <person name="Kang S.G."/>
            <person name="Lee J.H."/>
            <person name="Bonch-Osmolovskaya E.A."/>
            <person name="Lebedinsky A.V."/>
        </authorList>
    </citation>
    <scope>NUCLEOTIDE SEQUENCE [LARGE SCALE GENOMIC DNA]</scope>
    <source>
        <strain evidence="2">Ch5</strain>
    </source>
</reference>
<dbReference type="EMBL" id="CP013050">
    <property type="protein sequence ID" value="ALM76199.1"/>
    <property type="molecule type" value="Genomic_DNA"/>
</dbReference>
<dbReference type="AlphaFoldDB" id="A0A0S1XEK0"/>
<evidence type="ECO:0000313" key="2">
    <source>
        <dbReference type="Proteomes" id="UP000066042"/>
    </source>
</evidence>
<dbReference type="GeneID" id="26137522"/>
<dbReference type="STRING" id="55802.TBCH5v1_2303"/>
<organism evidence="1 2">
    <name type="scientific">Thermococcus barophilus</name>
    <dbReference type="NCBI Taxonomy" id="55802"/>
    <lineage>
        <taxon>Archaea</taxon>
        <taxon>Methanobacteriati</taxon>
        <taxon>Methanobacteriota</taxon>
        <taxon>Thermococci</taxon>
        <taxon>Thermococcales</taxon>
        <taxon>Thermococcaceae</taxon>
        <taxon>Thermococcus</taxon>
    </lineage>
</organism>
<dbReference type="Gene3D" id="3.40.50.11570">
    <property type="entry name" value="Protein of unknown function DUF257"/>
    <property type="match status" value="1"/>
</dbReference>
<accession>A0A0S1XEK0</accession>
<name>A0A0S1XEK0_THEBA</name>
<proteinExistence type="predicted"/>
<dbReference type="RefSeq" id="WP_056934630.1">
    <property type="nucleotide sequence ID" value="NZ_CP013050.1"/>
</dbReference>
<dbReference type="Pfam" id="PF03192">
    <property type="entry name" value="DUF257"/>
    <property type="match status" value="1"/>
</dbReference>
<sequence length="211" mass="23870">MENDLDGIWDSLKFGETVLVEHSSLASPVKGLYHLIEWAKRKGYGVVVDDILDTLYLYRIHMKLAGYDESILDSITVIKEGGKVNVGSVVKRFPIEEPSVYEQEYGKIFSSLTEKKVINPVVGFEKLLFLANSKQDLLSMINITLSFCGNDKRIAFYFVNADMAERINPEVMPLLEEVATTVIRIIKEGTSHMFMVLKSVNENMEGIEVRV</sequence>